<name>A0A3A6TJA4_9GAMM</name>
<proteinExistence type="predicted"/>
<accession>A0A3A6TJA4</accession>
<dbReference type="Proteomes" id="UP000273022">
    <property type="component" value="Unassembled WGS sequence"/>
</dbReference>
<evidence type="ECO:0000313" key="2">
    <source>
        <dbReference type="Proteomes" id="UP000273022"/>
    </source>
</evidence>
<sequence length="185" mass="21988">MYIDHFPYHEVLFPIQSFEEGINKSIMNCMITQTLSALEKYSKIQLVRFDIRCYSETPQNKTISLLRKNILKFANQKYKSTAWFFWVREQTEFSDKAHYHCYLLLNGHKAKAGGAWKLLEKAEYMQPDIDFWMPENPSYLLKRNDTEQLNLAIYRISYLAKNYSKQLTPKNVKTYQASKLSDTKK</sequence>
<dbReference type="EMBL" id="QYYH01000078">
    <property type="protein sequence ID" value="RJY11944.1"/>
    <property type="molecule type" value="Genomic_DNA"/>
</dbReference>
<dbReference type="OrthoDB" id="5593782at2"/>
<organism evidence="1 2">
    <name type="scientific">Parashewanella spongiae</name>
    <dbReference type="NCBI Taxonomy" id="342950"/>
    <lineage>
        <taxon>Bacteria</taxon>
        <taxon>Pseudomonadati</taxon>
        <taxon>Pseudomonadota</taxon>
        <taxon>Gammaproteobacteria</taxon>
        <taxon>Alteromonadales</taxon>
        <taxon>Shewanellaceae</taxon>
        <taxon>Parashewanella</taxon>
    </lineage>
</organism>
<comment type="caution">
    <text evidence="1">The sequence shown here is derived from an EMBL/GenBank/DDBJ whole genome shotgun (WGS) entry which is preliminary data.</text>
</comment>
<protein>
    <submittedName>
        <fullName evidence="1">Inovirus Gp2 family protein</fullName>
    </submittedName>
</protein>
<gene>
    <name evidence="1" type="ORF">D5R81_12745</name>
</gene>
<reference evidence="1 2" key="1">
    <citation type="submission" date="2018-09" db="EMBL/GenBank/DDBJ databases">
        <title>Phylogeny of the Shewanellaceae, and recommendation for two new genera, Pseudoshewanella and Parashewanella.</title>
        <authorList>
            <person name="Wang G."/>
        </authorList>
    </citation>
    <scope>NUCLEOTIDE SEQUENCE [LARGE SCALE GENOMIC DNA]</scope>
    <source>
        <strain evidence="1 2">KCTC 22492</strain>
    </source>
</reference>
<dbReference type="AlphaFoldDB" id="A0A3A6TJA4"/>
<evidence type="ECO:0000313" key="1">
    <source>
        <dbReference type="EMBL" id="RJY11944.1"/>
    </source>
</evidence>
<keyword evidence="2" id="KW-1185">Reference proteome</keyword>